<dbReference type="OrthoDB" id="1362244at2"/>
<gene>
    <name evidence="2" type="ORF">SAMN05443549_10676</name>
</gene>
<dbReference type="Proteomes" id="UP000184516">
    <property type="component" value="Unassembled WGS sequence"/>
</dbReference>
<protein>
    <submittedName>
        <fullName evidence="2">Uncharacterized protein</fullName>
    </submittedName>
</protein>
<evidence type="ECO:0000313" key="2">
    <source>
        <dbReference type="EMBL" id="SHG73562.1"/>
    </source>
</evidence>
<keyword evidence="1" id="KW-0732">Signal</keyword>
<feature type="signal peptide" evidence="1">
    <location>
        <begin position="1"/>
        <end position="24"/>
    </location>
</feature>
<evidence type="ECO:0000256" key="1">
    <source>
        <dbReference type="SAM" id="SignalP"/>
    </source>
</evidence>
<dbReference type="STRING" id="468056.SAMN05443549_10676"/>
<accession>A0A1M5M8I6</accession>
<name>A0A1M5M8I6_9FLAO</name>
<dbReference type="EMBL" id="FQWB01000006">
    <property type="protein sequence ID" value="SHG73562.1"/>
    <property type="molecule type" value="Genomic_DNA"/>
</dbReference>
<evidence type="ECO:0000313" key="3">
    <source>
        <dbReference type="Proteomes" id="UP000184516"/>
    </source>
</evidence>
<organism evidence="2 3">
    <name type="scientific">Flavobacterium fluvii</name>
    <dbReference type="NCBI Taxonomy" id="468056"/>
    <lineage>
        <taxon>Bacteria</taxon>
        <taxon>Pseudomonadati</taxon>
        <taxon>Bacteroidota</taxon>
        <taxon>Flavobacteriia</taxon>
        <taxon>Flavobacteriales</taxon>
        <taxon>Flavobacteriaceae</taxon>
        <taxon>Flavobacterium</taxon>
    </lineage>
</organism>
<sequence>MNKTNPFYSFLFLLSVIGLSNAQASKPEFQKTVDSINAIIKASPQAYYMDTKHYNEFITKISVTKQGIVSFTDSVPKPEISSTKSTKKELISDCCPQPNSRKLDLFEVKKWNLVFPYVYLKNKDDETFAKFLGFQKPNLSALKKQFEKLATLCKKEK</sequence>
<feature type="chain" id="PRO_5011979635" evidence="1">
    <location>
        <begin position="25"/>
        <end position="157"/>
    </location>
</feature>
<reference evidence="3" key="1">
    <citation type="submission" date="2016-11" db="EMBL/GenBank/DDBJ databases">
        <authorList>
            <person name="Varghese N."/>
            <person name="Submissions S."/>
        </authorList>
    </citation>
    <scope>NUCLEOTIDE SEQUENCE [LARGE SCALE GENOMIC DNA]</scope>
    <source>
        <strain evidence="3">DSM 19978</strain>
    </source>
</reference>
<keyword evidence="3" id="KW-1185">Reference proteome</keyword>
<dbReference type="RefSeq" id="WP_073371325.1">
    <property type="nucleotide sequence ID" value="NZ_FQWB01000006.1"/>
</dbReference>
<dbReference type="AlphaFoldDB" id="A0A1M5M8I6"/>
<proteinExistence type="predicted"/>